<dbReference type="PIRSF" id="PIRSF037112">
    <property type="entry name" value="Antirestriction_ArdC"/>
    <property type="match status" value="1"/>
</dbReference>
<name>A0A841J378_9SPHN</name>
<dbReference type="Pfam" id="PF18818">
    <property type="entry name" value="MPTase-PolyVal"/>
    <property type="match status" value="1"/>
</dbReference>
<proteinExistence type="predicted"/>
<dbReference type="GO" id="GO:0003697">
    <property type="term" value="F:single-stranded DNA binding"/>
    <property type="evidence" value="ECO:0007669"/>
    <property type="project" value="InterPro"/>
</dbReference>
<dbReference type="InterPro" id="IPR041459">
    <property type="entry name" value="MPTase-PolyVal"/>
</dbReference>
<comment type="caution">
    <text evidence="3">The sequence shown here is derived from an EMBL/GenBank/DDBJ whole genome shotgun (WGS) entry which is preliminary data.</text>
</comment>
<dbReference type="AlphaFoldDB" id="A0A841J378"/>
<dbReference type="InterPro" id="IPR013610">
    <property type="entry name" value="ArdC_N"/>
</dbReference>
<gene>
    <name evidence="3" type="ORF">FHS92_003413</name>
</gene>
<keyword evidence="4" id="KW-1185">Reference proteome</keyword>
<protein>
    <submittedName>
        <fullName evidence="3">Antirestriction protein ArdC</fullName>
    </submittedName>
</protein>
<feature type="domain" description="Polyvalent protein metallopeptidase" evidence="2">
    <location>
        <begin position="156"/>
        <end position="280"/>
    </location>
</feature>
<evidence type="ECO:0000313" key="4">
    <source>
        <dbReference type="Proteomes" id="UP000552700"/>
    </source>
</evidence>
<dbReference type="RefSeq" id="WP_184081857.1">
    <property type="nucleotide sequence ID" value="NZ_JACIJP010000010.1"/>
</dbReference>
<reference evidence="3 4" key="1">
    <citation type="submission" date="2020-08" db="EMBL/GenBank/DDBJ databases">
        <title>Genomic Encyclopedia of Type Strains, Phase IV (KMG-IV): sequencing the most valuable type-strain genomes for metagenomic binning, comparative biology and taxonomic classification.</title>
        <authorList>
            <person name="Goeker M."/>
        </authorList>
    </citation>
    <scope>NUCLEOTIDE SEQUENCE [LARGE SCALE GENOMIC DNA]</scope>
    <source>
        <strain evidence="3 4">DSM 102255</strain>
    </source>
</reference>
<sequence>MRRTQPSAPRPDVAQTITDLILQKIEQGTAPWLKPWSSRSSRPLRHNGIAYTGINTFYLWAVAETMGFASPYWMTYRQAAELGGQVRKGESGSFSVFYSSARKTDTDRQTGEATEKTIRFMKWNHVFNADQIESLPAHYYPAPPDPGAIGELSVNVREFLEAIPITVVHRGDSAHYTPSTDTVTLPVPETFTSIEAYTSVRFHELGHSTGHKTRLDRHFGKRFGDDAYAFEEIVVSLAQATLCAEYGLPNELHDSHASYIHHWMKILRADKTAILHAAAKAEQAVKWLRQFDPALAEPALAEPAREAA</sequence>
<organism evidence="3 4">
    <name type="scientific">Sphingobium subterraneum</name>
    <dbReference type="NCBI Taxonomy" id="627688"/>
    <lineage>
        <taxon>Bacteria</taxon>
        <taxon>Pseudomonadati</taxon>
        <taxon>Pseudomonadota</taxon>
        <taxon>Alphaproteobacteria</taxon>
        <taxon>Sphingomonadales</taxon>
        <taxon>Sphingomonadaceae</taxon>
        <taxon>Sphingobium</taxon>
    </lineage>
</organism>
<evidence type="ECO:0000259" key="2">
    <source>
        <dbReference type="Pfam" id="PF18818"/>
    </source>
</evidence>
<evidence type="ECO:0000313" key="3">
    <source>
        <dbReference type="EMBL" id="MBB6125649.1"/>
    </source>
</evidence>
<dbReference type="EMBL" id="JACIJP010000010">
    <property type="protein sequence ID" value="MBB6125649.1"/>
    <property type="molecule type" value="Genomic_DNA"/>
</dbReference>
<evidence type="ECO:0000259" key="1">
    <source>
        <dbReference type="Pfam" id="PF08401"/>
    </source>
</evidence>
<dbReference type="Proteomes" id="UP000552700">
    <property type="component" value="Unassembled WGS sequence"/>
</dbReference>
<feature type="domain" description="N-terminal" evidence="1">
    <location>
        <begin position="12"/>
        <end position="127"/>
    </location>
</feature>
<accession>A0A841J378</accession>
<dbReference type="Pfam" id="PF08401">
    <property type="entry name" value="ArdcN"/>
    <property type="match status" value="1"/>
</dbReference>
<dbReference type="InterPro" id="IPR017113">
    <property type="entry name" value="Antirestriction_ArdC"/>
</dbReference>